<dbReference type="GO" id="GO:0003735">
    <property type="term" value="F:structural constituent of ribosome"/>
    <property type="evidence" value="ECO:0007669"/>
    <property type="project" value="TreeGrafter"/>
</dbReference>
<reference evidence="8 9" key="1">
    <citation type="journal article" date="2018" name="Evol. Lett.">
        <title>Horizontal gene cluster transfer increased hallucinogenic mushroom diversity.</title>
        <authorList>
            <person name="Reynolds H.T."/>
            <person name="Vijayakumar V."/>
            <person name="Gluck-Thaler E."/>
            <person name="Korotkin H.B."/>
            <person name="Matheny P.B."/>
            <person name="Slot J.C."/>
        </authorList>
    </citation>
    <scope>NUCLEOTIDE SEQUENCE [LARGE SCALE GENOMIC DNA]</scope>
    <source>
        <strain evidence="8 9">2629</strain>
    </source>
</reference>
<keyword evidence="5" id="KW-0496">Mitochondrion</keyword>
<evidence type="ECO:0000256" key="2">
    <source>
        <dbReference type="ARBA" id="ARBA00009863"/>
    </source>
</evidence>
<dbReference type="OrthoDB" id="274828at2759"/>
<evidence type="ECO:0000256" key="6">
    <source>
        <dbReference type="ARBA" id="ARBA00023274"/>
    </source>
</evidence>
<dbReference type="Pfam" id="PF10236">
    <property type="entry name" value="DAP3"/>
    <property type="match status" value="1"/>
</dbReference>
<evidence type="ECO:0000256" key="3">
    <source>
        <dbReference type="ARBA" id="ARBA00022946"/>
    </source>
</evidence>
<organism evidence="8 9">
    <name type="scientific">Panaeolus cyanescens</name>
    <dbReference type="NCBI Taxonomy" id="181874"/>
    <lineage>
        <taxon>Eukaryota</taxon>
        <taxon>Fungi</taxon>
        <taxon>Dikarya</taxon>
        <taxon>Basidiomycota</taxon>
        <taxon>Agaricomycotina</taxon>
        <taxon>Agaricomycetes</taxon>
        <taxon>Agaricomycetidae</taxon>
        <taxon>Agaricales</taxon>
        <taxon>Agaricineae</taxon>
        <taxon>Galeropsidaceae</taxon>
        <taxon>Panaeolus</taxon>
    </lineage>
</organism>
<dbReference type="FunCoup" id="A0A409YP02">
    <property type="interactions" value="26"/>
</dbReference>
<comment type="caution">
    <text evidence="8">The sequence shown here is derived from an EMBL/GenBank/DDBJ whole genome shotgun (WGS) entry which is preliminary data.</text>
</comment>
<name>A0A409YP02_9AGAR</name>
<gene>
    <name evidence="8" type="ORF">CVT24_011828</name>
</gene>
<keyword evidence="6" id="KW-0687">Ribonucleoprotein</keyword>
<comment type="subcellular location">
    <subcellularLocation>
        <location evidence="1">Mitochondrion</location>
    </subcellularLocation>
</comment>
<evidence type="ECO:0000256" key="5">
    <source>
        <dbReference type="ARBA" id="ARBA00023128"/>
    </source>
</evidence>
<dbReference type="InterPro" id="IPR019368">
    <property type="entry name" value="Ribosomal_mS29"/>
</dbReference>
<dbReference type="STRING" id="181874.A0A409YP02"/>
<keyword evidence="3" id="KW-0809">Transit peptide</keyword>
<evidence type="ECO:0000256" key="7">
    <source>
        <dbReference type="ARBA" id="ARBA00035140"/>
    </source>
</evidence>
<keyword evidence="4" id="KW-0689">Ribosomal protein</keyword>
<dbReference type="GO" id="GO:0005763">
    <property type="term" value="C:mitochondrial small ribosomal subunit"/>
    <property type="evidence" value="ECO:0007669"/>
    <property type="project" value="TreeGrafter"/>
</dbReference>
<dbReference type="InParanoid" id="A0A409YP02"/>
<keyword evidence="9" id="KW-1185">Reference proteome</keyword>
<sequence length="489" mass="54312">MSLLSSTASRAAGPSTFGRVAQLQKTVLSKTLPAEVASFQQSRNKGTVPSQAGYLVKRKQQSERKVKRTKVAMYRPLPPAQKTHPLLKAEVQNPVQLPKLEQDSLTSSEIVGQAAAFDLPTNDPLRVFGLPKNPLLEFRLLHKPFSVVRQVTKDTVELLEKAKDLPSSQTRLVMTGKAGTGKSYLLFQAIEHCAKNEWLVVYIPRAINLVNNTSPYTYDIRTQTYLQPAYSFQTLQRMLTANAELLSKIPLVEDIVLDADGSKRAAEGNRVIKKGTPLSQVIEVIIKEREKSRNVAAAPIFLEAVMKTLERQKQYPVLLAVDDIQALYIRKSAYKDPHFQAIKPYHLSLPRLLLEYASGIRSFQRGAFLSAVSTSAVQYPMPVELVDAIRTSLPAESPDVVRQKTIAEVTAAYAPRDKALVRYAEGLKALSMPEKFTLEEAASAYEVWKGQGTVRGNHYDEVFLAKYTESAGNPKDFIWKGLLASTDVA</sequence>
<dbReference type="AlphaFoldDB" id="A0A409YP02"/>
<dbReference type="PANTHER" id="PTHR12810">
    <property type="entry name" value="MITOCHONDRIAL 28S RIBOSOMAL PROTEIN S29"/>
    <property type="match status" value="1"/>
</dbReference>
<dbReference type="Proteomes" id="UP000284842">
    <property type="component" value="Unassembled WGS sequence"/>
</dbReference>
<evidence type="ECO:0000256" key="4">
    <source>
        <dbReference type="ARBA" id="ARBA00022980"/>
    </source>
</evidence>
<evidence type="ECO:0000256" key="1">
    <source>
        <dbReference type="ARBA" id="ARBA00004173"/>
    </source>
</evidence>
<accession>A0A409YP02</accession>
<comment type="similarity">
    <text evidence="2">Belongs to the mitochondrion-specific ribosomal protein mS29 family.</text>
</comment>
<evidence type="ECO:0000313" key="8">
    <source>
        <dbReference type="EMBL" id="PPR04706.1"/>
    </source>
</evidence>
<evidence type="ECO:0000313" key="9">
    <source>
        <dbReference type="Proteomes" id="UP000284842"/>
    </source>
</evidence>
<proteinExistence type="inferred from homology"/>
<dbReference type="EMBL" id="NHTK01000902">
    <property type="protein sequence ID" value="PPR04706.1"/>
    <property type="molecule type" value="Genomic_DNA"/>
</dbReference>
<dbReference type="PANTHER" id="PTHR12810:SF0">
    <property type="entry name" value="SMALL RIBOSOMAL SUBUNIT PROTEIN MS29"/>
    <property type="match status" value="1"/>
</dbReference>
<protein>
    <recommendedName>
        <fullName evidence="7">Small ribosomal subunit protein mS29</fullName>
    </recommendedName>
</protein>